<evidence type="ECO:0000259" key="3">
    <source>
        <dbReference type="PROSITE" id="PS00036"/>
    </source>
</evidence>
<dbReference type="InterPro" id="IPR004827">
    <property type="entry name" value="bZIP"/>
</dbReference>
<name>A0A8S1M0A6_9CILI</name>
<protein>
    <recommendedName>
        <fullName evidence="3">BZIP domain-containing protein</fullName>
    </recommendedName>
</protein>
<keyword evidence="1" id="KW-0175">Coiled coil</keyword>
<feature type="region of interest" description="Disordered" evidence="2">
    <location>
        <begin position="80"/>
        <end position="118"/>
    </location>
</feature>
<keyword evidence="5" id="KW-1185">Reference proteome</keyword>
<accession>A0A8S1M0A6</accession>
<feature type="domain" description="BZIP" evidence="3">
    <location>
        <begin position="102"/>
        <end position="117"/>
    </location>
</feature>
<dbReference type="Proteomes" id="UP000692954">
    <property type="component" value="Unassembled WGS sequence"/>
</dbReference>
<dbReference type="EMBL" id="CAJJDN010000028">
    <property type="protein sequence ID" value="CAD8071765.1"/>
    <property type="molecule type" value="Genomic_DNA"/>
</dbReference>
<organism evidence="4 5">
    <name type="scientific">Paramecium sonneborni</name>
    <dbReference type="NCBI Taxonomy" id="65129"/>
    <lineage>
        <taxon>Eukaryota</taxon>
        <taxon>Sar</taxon>
        <taxon>Alveolata</taxon>
        <taxon>Ciliophora</taxon>
        <taxon>Intramacronucleata</taxon>
        <taxon>Oligohymenophorea</taxon>
        <taxon>Peniculida</taxon>
        <taxon>Parameciidae</taxon>
        <taxon>Paramecium</taxon>
    </lineage>
</organism>
<dbReference type="PROSITE" id="PS00036">
    <property type="entry name" value="BZIP_BASIC"/>
    <property type="match status" value="2"/>
</dbReference>
<comment type="caution">
    <text evidence="4">The sequence shown here is derived from an EMBL/GenBank/DDBJ whole genome shotgun (WGS) entry which is preliminary data.</text>
</comment>
<dbReference type="GO" id="GO:0003700">
    <property type="term" value="F:DNA-binding transcription factor activity"/>
    <property type="evidence" value="ECO:0007669"/>
    <property type="project" value="InterPro"/>
</dbReference>
<sequence>MQFLFISGHVSKMTYKQQVQLKNKQMNFIDQEDFNIPFDYEDELIFPPYYENAETPEHSKSTDLEQKFKNDRKQRILKKRIEKKQKGNQESSNTLSKEELRKLRNRNSAQQSRDRKKQQFDQLILENQHYQNLLQQKEQQIQLLMEENNQQRLKIQFLEEQNQNYKCMNCASESNHELIRVNVITKQKMMNYGLLSLLAITCILSIVNNDYEFSPKQISLYQISDQKYDFLAPKQQFQNSTQLALYSNLVIPEHQYNSQTLFYNCTGNEKECQTFLNIIKAENANNLYFVNYASDYLPAEQDHHFDKGEDVYLIKIKQDDEDNFMIFKARCQITESNKLFFERDSYDSYNNSLQY</sequence>
<gene>
    <name evidence="4" type="ORF">PSON_ATCC_30995.1.T0280252</name>
</gene>
<feature type="domain" description="BZIP" evidence="3">
    <location>
        <begin position="101"/>
        <end position="115"/>
    </location>
</feature>
<evidence type="ECO:0000256" key="1">
    <source>
        <dbReference type="SAM" id="Coils"/>
    </source>
</evidence>
<evidence type="ECO:0000313" key="5">
    <source>
        <dbReference type="Proteomes" id="UP000692954"/>
    </source>
</evidence>
<dbReference type="AlphaFoldDB" id="A0A8S1M0A6"/>
<evidence type="ECO:0000313" key="4">
    <source>
        <dbReference type="EMBL" id="CAD8071765.1"/>
    </source>
</evidence>
<evidence type="ECO:0000256" key="2">
    <source>
        <dbReference type="SAM" id="MobiDB-lite"/>
    </source>
</evidence>
<feature type="compositionally biased region" description="Basic and acidic residues" evidence="2">
    <location>
        <begin position="55"/>
        <end position="72"/>
    </location>
</feature>
<proteinExistence type="predicted"/>
<feature type="region of interest" description="Disordered" evidence="2">
    <location>
        <begin position="53"/>
        <end position="72"/>
    </location>
</feature>
<reference evidence="4" key="1">
    <citation type="submission" date="2021-01" db="EMBL/GenBank/DDBJ databases">
        <authorList>
            <consortium name="Genoscope - CEA"/>
            <person name="William W."/>
        </authorList>
    </citation>
    <scope>NUCLEOTIDE SEQUENCE</scope>
</reference>
<feature type="coiled-coil region" evidence="1">
    <location>
        <begin position="120"/>
        <end position="168"/>
    </location>
</feature>